<dbReference type="InterPro" id="IPR045060">
    <property type="entry name" value="Phe-tRNA-ligase_IIc_bsu"/>
</dbReference>
<feature type="binding site" evidence="15">
    <location>
        <position position="462"/>
    </location>
    <ligand>
        <name>Mg(2+)</name>
        <dbReference type="ChEBI" id="CHEBI:18420"/>
        <note>shared with alpha subunit</note>
    </ligand>
</feature>
<dbReference type="Pfam" id="PF03484">
    <property type="entry name" value="B5"/>
    <property type="match status" value="1"/>
</dbReference>
<evidence type="ECO:0000256" key="13">
    <source>
        <dbReference type="ARBA" id="ARBA00023146"/>
    </source>
</evidence>
<dbReference type="SMART" id="SM00896">
    <property type="entry name" value="FDX-ACB"/>
    <property type="match status" value="1"/>
</dbReference>
<gene>
    <name evidence="15" type="primary">pheT</name>
    <name evidence="20" type="ordered locus">Tlet_0056</name>
</gene>
<evidence type="ECO:0000256" key="7">
    <source>
        <dbReference type="ARBA" id="ARBA00022723"/>
    </source>
</evidence>
<feature type="domain" description="B5" evidence="19">
    <location>
        <begin position="400"/>
        <end position="475"/>
    </location>
</feature>
<dbReference type="Proteomes" id="UP000002016">
    <property type="component" value="Chromosome"/>
</dbReference>
<dbReference type="GO" id="GO:0006432">
    <property type="term" value="P:phenylalanyl-tRNA aminoacylation"/>
    <property type="evidence" value="ECO:0007669"/>
    <property type="project" value="UniProtKB-UniRule"/>
</dbReference>
<evidence type="ECO:0000259" key="19">
    <source>
        <dbReference type="PROSITE" id="PS51483"/>
    </source>
</evidence>
<comment type="subcellular location">
    <subcellularLocation>
        <location evidence="1 15">Cytoplasm</location>
    </subcellularLocation>
</comment>
<dbReference type="AlphaFoldDB" id="A8F394"/>
<comment type="catalytic activity">
    <reaction evidence="14 15">
        <text>tRNA(Phe) + L-phenylalanine + ATP = L-phenylalanyl-tRNA(Phe) + AMP + diphosphate + H(+)</text>
        <dbReference type="Rhea" id="RHEA:19413"/>
        <dbReference type="Rhea" id="RHEA-COMP:9668"/>
        <dbReference type="Rhea" id="RHEA-COMP:9699"/>
        <dbReference type="ChEBI" id="CHEBI:15378"/>
        <dbReference type="ChEBI" id="CHEBI:30616"/>
        <dbReference type="ChEBI" id="CHEBI:33019"/>
        <dbReference type="ChEBI" id="CHEBI:58095"/>
        <dbReference type="ChEBI" id="CHEBI:78442"/>
        <dbReference type="ChEBI" id="CHEBI:78531"/>
        <dbReference type="ChEBI" id="CHEBI:456215"/>
        <dbReference type="EC" id="6.1.1.20"/>
    </reaction>
</comment>
<dbReference type="PANTHER" id="PTHR10947">
    <property type="entry name" value="PHENYLALANYL-TRNA SYNTHETASE BETA CHAIN AND LEUCINE-RICH REPEAT-CONTAINING PROTEIN 47"/>
    <property type="match status" value="1"/>
</dbReference>
<dbReference type="STRING" id="416591.Tlet_0056"/>
<evidence type="ECO:0000256" key="9">
    <source>
        <dbReference type="ARBA" id="ARBA00022840"/>
    </source>
</evidence>
<reference evidence="20 21" key="2">
    <citation type="journal article" date="2009" name="Proc. Natl. Acad. Sci. U.S.A.">
        <title>On the chimeric nature, thermophilic origin, and phylogenetic placement of the Thermotogales.</title>
        <authorList>
            <person name="Zhaxybayeva O."/>
            <person name="Swithers K.S."/>
            <person name="Lapierre P."/>
            <person name="Fournier G.P."/>
            <person name="Bickhart D.M."/>
            <person name="DeBoy R.T."/>
            <person name="Nelson K.E."/>
            <person name="Nesbo C.L."/>
            <person name="Doolittle W.F."/>
            <person name="Gogarten J.P."/>
            <person name="Noll K.M."/>
        </authorList>
    </citation>
    <scope>NUCLEOTIDE SEQUENCE [LARGE SCALE GENOMIC DNA]</scope>
    <source>
        <strain evidence="21">ATCC BAA-301 / DSM 14385 / NBRC 107922 / TMO</strain>
    </source>
</reference>
<keyword evidence="5 16" id="KW-0820">tRNA-binding</keyword>
<evidence type="ECO:0000256" key="4">
    <source>
        <dbReference type="ARBA" id="ARBA00022490"/>
    </source>
</evidence>
<dbReference type="InterPro" id="IPR005147">
    <property type="entry name" value="tRNA_synthase_B5-dom"/>
</dbReference>
<feature type="binding site" evidence="15">
    <location>
        <position position="459"/>
    </location>
    <ligand>
        <name>Mg(2+)</name>
        <dbReference type="ChEBI" id="CHEBI:18420"/>
        <note>shared with alpha subunit</note>
    </ligand>
</feature>
<dbReference type="eggNOG" id="COG0072">
    <property type="taxonomic scope" value="Bacteria"/>
</dbReference>
<dbReference type="InterPro" id="IPR036690">
    <property type="entry name" value="Fdx_antiC-bd_sf"/>
</dbReference>
<reference evidence="20 21" key="1">
    <citation type="submission" date="2007-08" db="EMBL/GenBank/DDBJ databases">
        <title>Complete sequence of Thermotoga lettingae TMO.</title>
        <authorList>
            <consortium name="US DOE Joint Genome Institute"/>
            <person name="Copeland A."/>
            <person name="Lucas S."/>
            <person name="Lapidus A."/>
            <person name="Barry K."/>
            <person name="Glavina del Rio T."/>
            <person name="Dalin E."/>
            <person name="Tice H."/>
            <person name="Pitluck S."/>
            <person name="Foster B."/>
            <person name="Bruce D."/>
            <person name="Schmutz J."/>
            <person name="Larimer F."/>
            <person name="Land M."/>
            <person name="Hauser L."/>
            <person name="Kyrpides N."/>
            <person name="Mikhailova N."/>
            <person name="Nelson K."/>
            <person name="Gogarten J.P."/>
            <person name="Noll K."/>
            <person name="Richardson P."/>
        </authorList>
    </citation>
    <scope>NUCLEOTIDE SEQUENCE [LARGE SCALE GENOMIC DNA]</scope>
    <source>
        <strain evidence="21">ATCC BAA-301 / DSM 14385 / NBRC 107922 / TMO</strain>
    </source>
</reference>
<evidence type="ECO:0000313" key="21">
    <source>
        <dbReference type="Proteomes" id="UP000002016"/>
    </source>
</evidence>
<keyword evidence="12 15" id="KW-0648">Protein biosynthesis</keyword>
<name>A8F394_PSELT</name>
<dbReference type="SUPFAM" id="SSF46955">
    <property type="entry name" value="Putative DNA-binding domain"/>
    <property type="match status" value="1"/>
</dbReference>
<dbReference type="CDD" id="cd02796">
    <property type="entry name" value="tRNA_bind_bactPheRS"/>
    <property type="match status" value="1"/>
</dbReference>
<keyword evidence="8 15" id="KW-0547">Nucleotide-binding</keyword>
<comment type="subunit">
    <text evidence="3 15">Tetramer of two alpha and two beta subunits.</text>
</comment>
<evidence type="ECO:0000256" key="3">
    <source>
        <dbReference type="ARBA" id="ARBA00011209"/>
    </source>
</evidence>
<dbReference type="GO" id="GO:0000287">
    <property type="term" value="F:magnesium ion binding"/>
    <property type="evidence" value="ECO:0007669"/>
    <property type="project" value="UniProtKB-UniRule"/>
</dbReference>
<evidence type="ECO:0000256" key="12">
    <source>
        <dbReference type="ARBA" id="ARBA00022917"/>
    </source>
</evidence>
<dbReference type="Gene3D" id="3.30.56.10">
    <property type="match status" value="2"/>
</dbReference>
<dbReference type="SUPFAM" id="SSF55681">
    <property type="entry name" value="Class II aaRS and biotin synthetases"/>
    <property type="match status" value="1"/>
</dbReference>
<dbReference type="InterPro" id="IPR045864">
    <property type="entry name" value="aa-tRNA-synth_II/BPL/LPL"/>
</dbReference>
<comment type="similarity">
    <text evidence="2 15">Belongs to the phenylalanyl-tRNA synthetase beta subunit family. Type 1 subfamily.</text>
</comment>
<dbReference type="HOGENOM" id="CLU_016891_0_0_0"/>
<dbReference type="NCBIfam" id="TIGR00472">
    <property type="entry name" value="pheT_bact"/>
    <property type="match status" value="1"/>
</dbReference>
<feature type="domain" description="TRNA-binding" evidence="17">
    <location>
        <begin position="38"/>
        <end position="146"/>
    </location>
</feature>
<evidence type="ECO:0000259" key="18">
    <source>
        <dbReference type="PROSITE" id="PS51447"/>
    </source>
</evidence>
<evidence type="ECO:0000256" key="1">
    <source>
        <dbReference type="ARBA" id="ARBA00004496"/>
    </source>
</evidence>
<dbReference type="PANTHER" id="PTHR10947:SF0">
    <property type="entry name" value="PHENYLALANINE--TRNA LIGASE BETA SUBUNIT"/>
    <property type="match status" value="1"/>
</dbReference>
<dbReference type="SUPFAM" id="SSF50249">
    <property type="entry name" value="Nucleic acid-binding proteins"/>
    <property type="match status" value="1"/>
</dbReference>
<dbReference type="CDD" id="cd00769">
    <property type="entry name" value="PheRS_beta_core"/>
    <property type="match status" value="1"/>
</dbReference>
<dbReference type="InterPro" id="IPR004532">
    <property type="entry name" value="Phe-tRNA-ligase_IIc_bsu_bact"/>
</dbReference>
<evidence type="ECO:0000256" key="6">
    <source>
        <dbReference type="ARBA" id="ARBA00022598"/>
    </source>
</evidence>
<sequence length="789" mass="88666">MLVATEWLREYVDIDWTDEEIASKLTIAGLNVANVIDSPIRGKIACGIVHEVSPHPCSEKLHVCKVFDGDSVHTTITSDMNICKGTKVPVAFPGTTLSDGRIVEAMDIKGITSEVIMCSLQELGLEEKSECVYQIREEIPVGTDLIRYWKLDGKVLDIEITPNRPDCLGVIGVAREMAVLSGRPLKKPSVDYTESDKPVNDMVSVSIEDVDGCPRYCAAFMESVKAVSSPVWMRRRLMSAGIRPINSIVDAANYVMLETGHPVHTFDYSKISSGRIVVRKANKSERVLLLDEREYSLHGIETLITDGEKVLAVGGVMGTADSGVSDKTDSLLLEVAYFNPVRIRKTSRSMNIKSDASYRFERGVDPNDVDFVMKRLIKVIEETSGGVAARGFVDKYVHKIPPRTVFLRDSKLSRILGIDIDQSSVEHILSGLDFVTERITDGWKVLIPTFRPDISIEEDLIEEVGRIYGYEKIEGKMLRIPVKSTGFGELQRFRKKINQLLIASGFDESINLSFCSSSVVKKLVKMEPVRLKNPLSEDMDCLRPSLVFGLIDSVAYNLKRQLRDVKLFEIAKVYNFESGTVCEREKIGLVMTGKLNEDDYTDYRTVSLLNLKGVLDELASHLSVQFEVAEKEMPFFVPGRSAEIFLNDKSVGVMGMLSGDFNDFYDFKGDVYFMELDLQVIFENRRIFKQIGNLSSFPSVRRDISLLAPVGFNCGKIVSHLKQSSEYVEKVGVSDIYRGKDIPQDVLSITFYVVYRAPDRSLTDEEVNDLFEKTVSEIETRFNLKRRFS</sequence>
<protein>
    <recommendedName>
        <fullName evidence="15">Phenylalanine--tRNA ligase beta subunit</fullName>
        <ecNumber evidence="15">6.1.1.20</ecNumber>
    </recommendedName>
    <alternativeName>
        <fullName evidence="15">Phenylalanyl-tRNA synthetase beta subunit</fullName>
        <shortName evidence="15">PheRS</shortName>
    </alternativeName>
</protein>
<dbReference type="SUPFAM" id="SSF54991">
    <property type="entry name" value="Anticodon-binding domain of PheRS"/>
    <property type="match status" value="1"/>
</dbReference>
<dbReference type="GO" id="GO:0000049">
    <property type="term" value="F:tRNA binding"/>
    <property type="evidence" value="ECO:0007669"/>
    <property type="project" value="UniProtKB-UniRule"/>
</dbReference>
<evidence type="ECO:0000256" key="14">
    <source>
        <dbReference type="ARBA" id="ARBA00049255"/>
    </source>
</evidence>
<evidence type="ECO:0000259" key="17">
    <source>
        <dbReference type="PROSITE" id="PS50886"/>
    </source>
</evidence>
<dbReference type="Pfam" id="PF17759">
    <property type="entry name" value="tRNA_synthFbeta"/>
    <property type="match status" value="1"/>
</dbReference>
<feature type="binding site" evidence="15">
    <location>
        <position position="463"/>
    </location>
    <ligand>
        <name>Mg(2+)</name>
        <dbReference type="ChEBI" id="CHEBI:18420"/>
        <note>shared with alpha subunit</note>
    </ligand>
</feature>
<dbReference type="InterPro" id="IPR033714">
    <property type="entry name" value="tRNA_bind_bactPheRS"/>
</dbReference>
<dbReference type="PROSITE" id="PS51483">
    <property type="entry name" value="B5"/>
    <property type="match status" value="1"/>
</dbReference>
<dbReference type="Gene3D" id="3.30.70.380">
    <property type="entry name" value="Ferrodoxin-fold anticodon-binding domain"/>
    <property type="match status" value="1"/>
</dbReference>
<dbReference type="GO" id="GO:0004826">
    <property type="term" value="F:phenylalanine-tRNA ligase activity"/>
    <property type="evidence" value="ECO:0007669"/>
    <property type="project" value="UniProtKB-UniRule"/>
</dbReference>
<keyword evidence="11 16" id="KW-0694">RNA-binding</keyword>
<dbReference type="InterPro" id="IPR002547">
    <property type="entry name" value="tRNA-bd_dom"/>
</dbReference>
<dbReference type="HAMAP" id="MF_00283">
    <property type="entry name" value="Phe_tRNA_synth_beta1"/>
    <property type="match status" value="1"/>
</dbReference>
<evidence type="ECO:0000256" key="10">
    <source>
        <dbReference type="ARBA" id="ARBA00022842"/>
    </source>
</evidence>
<evidence type="ECO:0000256" key="2">
    <source>
        <dbReference type="ARBA" id="ARBA00008653"/>
    </source>
</evidence>
<keyword evidence="9 15" id="KW-0067">ATP-binding</keyword>
<dbReference type="InterPro" id="IPR041616">
    <property type="entry name" value="PheRS_beta_core"/>
</dbReference>
<keyword evidence="6 15" id="KW-0436">Ligase</keyword>
<comment type="cofactor">
    <cofactor evidence="15">
        <name>Mg(2+)</name>
        <dbReference type="ChEBI" id="CHEBI:18420"/>
    </cofactor>
    <text evidence="15">Binds 2 magnesium ions per tetramer.</text>
</comment>
<dbReference type="Pfam" id="PF01588">
    <property type="entry name" value="tRNA_bind"/>
    <property type="match status" value="1"/>
</dbReference>
<evidence type="ECO:0000313" key="20">
    <source>
        <dbReference type="EMBL" id="ABV32628.1"/>
    </source>
</evidence>
<dbReference type="PROSITE" id="PS51447">
    <property type="entry name" value="FDX_ACB"/>
    <property type="match status" value="1"/>
</dbReference>
<proteinExistence type="inferred from homology"/>
<dbReference type="EC" id="6.1.1.20" evidence="15"/>
<dbReference type="EMBL" id="CP000812">
    <property type="protein sequence ID" value="ABV32628.1"/>
    <property type="molecule type" value="Genomic_DNA"/>
</dbReference>
<dbReference type="OrthoDB" id="9805455at2"/>
<evidence type="ECO:0000256" key="8">
    <source>
        <dbReference type="ARBA" id="ARBA00022741"/>
    </source>
</evidence>
<keyword evidence="13 15" id="KW-0030">Aminoacyl-tRNA synthetase</keyword>
<organism evidence="20 21">
    <name type="scientific">Pseudothermotoga lettingae (strain ATCC BAA-301 / DSM 14385 / NBRC 107922 / TMO)</name>
    <name type="common">Thermotoga lettingae</name>
    <dbReference type="NCBI Taxonomy" id="416591"/>
    <lineage>
        <taxon>Bacteria</taxon>
        <taxon>Thermotogati</taxon>
        <taxon>Thermotogota</taxon>
        <taxon>Thermotogae</taxon>
        <taxon>Thermotogales</taxon>
        <taxon>Thermotogaceae</taxon>
        <taxon>Pseudothermotoga</taxon>
    </lineage>
</organism>
<dbReference type="Pfam" id="PF03147">
    <property type="entry name" value="FDX-ACB"/>
    <property type="match status" value="1"/>
</dbReference>
<dbReference type="SUPFAM" id="SSF56037">
    <property type="entry name" value="PheT/TilS domain"/>
    <property type="match status" value="1"/>
</dbReference>
<keyword evidence="4 15" id="KW-0963">Cytoplasm</keyword>
<dbReference type="InterPro" id="IPR005146">
    <property type="entry name" value="B3/B4_tRNA-bd"/>
</dbReference>
<dbReference type="GO" id="GO:0009328">
    <property type="term" value="C:phenylalanine-tRNA ligase complex"/>
    <property type="evidence" value="ECO:0007669"/>
    <property type="project" value="TreeGrafter"/>
</dbReference>
<dbReference type="PROSITE" id="PS50886">
    <property type="entry name" value="TRBD"/>
    <property type="match status" value="1"/>
</dbReference>
<keyword evidence="7 15" id="KW-0479">Metal-binding</keyword>
<dbReference type="GO" id="GO:0005524">
    <property type="term" value="F:ATP binding"/>
    <property type="evidence" value="ECO:0007669"/>
    <property type="project" value="UniProtKB-UniRule"/>
</dbReference>
<dbReference type="Pfam" id="PF03483">
    <property type="entry name" value="B3_4"/>
    <property type="match status" value="1"/>
</dbReference>
<feature type="binding site" evidence="15">
    <location>
        <position position="453"/>
    </location>
    <ligand>
        <name>Mg(2+)</name>
        <dbReference type="ChEBI" id="CHEBI:18420"/>
        <note>shared with alpha subunit</note>
    </ligand>
</feature>
<dbReference type="FunFam" id="3.30.56.10:FF:000002">
    <property type="entry name" value="Phenylalanine--tRNA ligase beta subunit"/>
    <property type="match status" value="1"/>
</dbReference>
<dbReference type="SMART" id="SM00873">
    <property type="entry name" value="B3_4"/>
    <property type="match status" value="1"/>
</dbReference>
<dbReference type="InterPro" id="IPR009061">
    <property type="entry name" value="DNA-bd_dom_put_sf"/>
</dbReference>
<feature type="domain" description="FDX-ACB" evidence="18">
    <location>
        <begin position="695"/>
        <end position="787"/>
    </location>
</feature>
<evidence type="ECO:0000256" key="11">
    <source>
        <dbReference type="ARBA" id="ARBA00022884"/>
    </source>
</evidence>
<dbReference type="Gene3D" id="3.30.930.10">
    <property type="entry name" value="Bira Bifunctional Protein, Domain 2"/>
    <property type="match status" value="1"/>
</dbReference>
<dbReference type="InterPro" id="IPR020825">
    <property type="entry name" value="Phe-tRNA_synthase-like_B3/B4"/>
</dbReference>
<dbReference type="Gene3D" id="2.40.50.140">
    <property type="entry name" value="Nucleic acid-binding proteins"/>
    <property type="match status" value="1"/>
</dbReference>
<evidence type="ECO:0000256" key="15">
    <source>
        <dbReference type="HAMAP-Rule" id="MF_00283"/>
    </source>
</evidence>
<dbReference type="Gene3D" id="3.50.40.10">
    <property type="entry name" value="Phenylalanyl-trna Synthetase, Chain B, domain 3"/>
    <property type="match status" value="1"/>
</dbReference>
<dbReference type="InterPro" id="IPR012340">
    <property type="entry name" value="NA-bd_OB-fold"/>
</dbReference>
<keyword evidence="10 15" id="KW-0460">Magnesium</keyword>
<dbReference type="SMART" id="SM00874">
    <property type="entry name" value="B5"/>
    <property type="match status" value="1"/>
</dbReference>
<accession>A8F394</accession>
<evidence type="ECO:0000256" key="5">
    <source>
        <dbReference type="ARBA" id="ARBA00022555"/>
    </source>
</evidence>
<dbReference type="RefSeq" id="WP_012002109.1">
    <property type="nucleotide sequence ID" value="NC_009828.1"/>
</dbReference>
<evidence type="ECO:0000256" key="16">
    <source>
        <dbReference type="PROSITE-ProRule" id="PRU00209"/>
    </source>
</evidence>
<dbReference type="InterPro" id="IPR005121">
    <property type="entry name" value="Fdx_antiC-bd"/>
</dbReference>
<keyword evidence="21" id="KW-1185">Reference proteome</keyword>
<dbReference type="KEGG" id="tle:Tlet_0056"/>